<dbReference type="FunFam" id="3.40.50.1820:FF:000252">
    <property type="entry name" value="Related to calmodulin-dependent protein kinase"/>
    <property type="match status" value="1"/>
</dbReference>
<keyword evidence="2" id="KW-0378">Hydrolase</keyword>
<dbReference type="Gene3D" id="3.40.50.1820">
    <property type="entry name" value="alpha/beta hydrolase"/>
    <property type="match status" value="1"/>
</dbReference>
<dbReference type="Pfam" id="PF07859">
    <property type="entry name" value="Abhydrolase_3"/>
    <property type="match status" value="1"/>
</dbReference>
<dbReference type="RefSeq" id="XP_040766388.1">
    <property type="nucleotide sequence ID" value="XM_040904115.1"/>
</dbReference>
<sequence>MTWPLSLIWSIDADADGKTDSPASSVVKKITAAPVELLQHFDNPGLPPSARVGDPTLKQRERQPLSIWQVGRLGAFAAMKASELVSDVVSYHVRGPRRKSWGIEMTLLTSIMRDVGSHSHLGDMALIRMLMSIGGYIPLPSDALATPVTFRVRKRNLRGILADFDAAEDGTRELSGEWVVGKRTWQRLQREWRAVRASSREKEKIKDAGWSSPVSMQHPRRKEIVVLYLHGGAYYVSSAASHRLVTIPLAKNLNARVFALDYRLAPETRFPGPLHDAVSAYLRLVDDLHIPPENIIVAGDSAGGALSLALMMYLRDNDYPLPSAAILMSPWVDLTMSCDSWDSNAEYDIVPRPIPGDHLNPIACYLGEHMEKYLTHPYASPLFGDLKGLPPMLVQAGECEVLRDEITLFAHKAKMSGVEVRHELYADAVHVFQSLPFFKASQQAFLSCRDFVQNFLPQWQQRSPRALEGSTEENLEQEIDNNAARVVRGDGTESISRPEDICGHISATGRTAAKADGGEEEEDVSPSPSEEEMSWSAQLPTPAGSEDENRDDSVLIAASKADREKSKTLLPGQVNPRSSLKRLRSTLSIIAGASYLSATDYFSDPPHEEQGNEPPSPRARSRRSTLSMSSLKPVPPPSIRRSERSHPDVHSLIQQYASSGPVQETATLKSQEYRRRRRSQTMSSINKDS</sequence>
<dbReference type="InParanoid" id="A0A165F9S8"/>
<reference evidence="5 6" key="1">
    <citation type="journal article" date="2016" name="Mol. Biol. Evol.">
        <title>Comparative Genomics of Early-Diverging Mushroom-Forming Fungi Provides Insights into the Origins of Lignocellulose Decay Capabilities.</title>
        <authorList>
            <person name="Nagy L.G."/>
            <person name="Riley R."/>
            <person name="Tritt A."/>
            <person name="Adam C."/>
            <person name="Daum C."/>
            <person name="Floudas D."/>
            <person name="Sun H."/>
            <person name="Yadav J.S."/>
            <person name="Pangilinan J."/>
            <person name="Larsson K.H."/>
            <person name="Matsuura K."/>
            <person name="Barry K."/>
            <person name="Labutti K."/>
            <person name="Kuo R."/>
            <person name="Ohm R.A."/>
            <person name="Bhattacharya S.S."/>
            <person name="Shirouzu T."/>
            <person name="Yoshinaga Y."/>
            <person name="Martin F.M."/>
            <person name="Grigoriev I.V."/>
            <person name="Hibbett D.S."/>
        </authorList>
    </citation>
    <scope>NUCLEOTIDE SEQUENCE [LARGE SCALE GENOMIC DNA]</scope>
    <source>
        <strain evidence="5 6">93-53</strain>
    </source>
</reference>
<dbReference type="EMBL" id="KV427614">
    <property type="protein sequence ID" value="KZT08648.1"/>
    <property type="molecule type" value="Genomic_DNA"/>
</dbReference>
<evidence type="ECO:0000256" key="1">
    <source>
        <dbReference type="ARBA" id="ARBA00010515"/>
    </source>
</evidence>
<accession>A0A165F9S8</accession>
<dbReference type="InterPro" id="IPR013094">
    <property type="entry name" value="AB_hydrolase_3"/>
</dbReference>
<feature type="compositionally biased region" description="Acidic residues" evidence="3">
    <location>
        <begin position="518"/>
        <end position="533"/>
    </location>
</feature>
<feature type="compositionally biased region" description="Basic and acidic residues" evidence="3">
    <location>
        <begin position="640"/>
        <end position="649"/>
    </location>
</feature>
<feature type="compositionally biased region" description="Polar residues" evidence="3">
    <location>
        <begin position="680"/>
        <end position="689"/>
    </location>
</feature>
<feature type="compositionally biased region" description="Polar residues" evidence="3">
    <location>
        <begin position="652"/>
        <end position="670"/>
    </location>
</feature>
<feature type="region of interest" description="Disordered" evidence="3">
    <location>
        <begin position="599"/>
        <end position="689"/>
    </location>
</feature>
<feature type="region of interest" description="Disordered" evidence="3">
    <location>
        <begin position="489"/>
        <end position="580"/>
    </location>
</feature>
<dbReference type="Proteomes" id="UP000076871">
    <property type="component" value="Unassembled WGS sequence"/>
</dbReference>
<evidence type="ECO:0000313" key="6">
    <source>
        <dbReference type="Proteomes" id="UP000076871"/>
    </source>
</evidence>
<feature type="domain" description="Alpha/beta hydrolase fold-3" evidence="4">
    <location>
        <begin position="226"/>
        <end position="433"/>
    </location>
</feature>
<keyword evidence="6" id="KW-1185">Reference proteome</keyword>
<dbReference type="GeneID" id="63821145"/>
<name>A0A165F9S8_9APHY</name>
<dbReference type="InterPro" id="IPR029058">
    <property type="entry name" value="AB_hydrolase_fold"/>
</dbReference>
<evidence type="ECO:0000256" key="3">
    <source>
        <dbReference type="SAM" id="MobiDB-lite"/>
    </source>
</evidence>
<evidence type="ECO:0000259" key="4">
    <source>
        <dbReference type="Pfam" id="PF07859"/>
    </source>
</evidence>
<dbReference type="GO" id="GO:0016787">
    <property type="term" value="F:hydrolase activity"/>
    <property type="evidence" value="ECO:0007669"/>
    <property type="project" value="UniProtKB-KW"/>
</dbReference>
<feature type="compositionally biased region" description="Basic and acidic residues" evidence="3">
    <location>
        <begin position="489"/>
        <end position="502"/>
    </location>
</feature>
<comment type="similarity">
    <text evidence="1">Belongs to the 'GDXG' lipolytic enzyme family.</text>
</comment>
<dbReference type="InterPro" id="IPR050300">
    <property type="entry name" value="GDXG_lipolytic_enzyme"/>
</dbReference>
<dbReference type="PANTHER" id="PTHR48081">
    <property type="entry name" value="AB HYDROLASE SUPERFAMILY PROTEIN C4A8.06C"/>
    <property type="match status" value="1"/>
</dbReference>
<organism evidence="5 6">
    <name type="scientific">Laetiporus sulphureus 93-53</name>
    <dbReference type="NCBI Taxonomy" id="1314785"/>
    <lineage>
        <taxon>Eukaryota</taxon>
        <taxon>Fungi</taxon>
        <taxon>Dikarya</taxon>
        <taxon>Basidiomycota</taxon>
        <taxon>Agaricomycotina</taxon>
        <taxon>Agaricomycetes</taxon>
        <taxon>Polyporales</taxon>
        <taxon>Laetiporus</taxon>
    </lineage>
</organism>
<evidence type="ECO:0000256" key="2">
    <source>
        <dbReference type="ARBA" id="ARBA00022801"/>
    </source>
</evidence>
<dbReference type="SUPFAM" id="SSF53474">
    <property type="entry name" value="alpha/beta-Hydrolases"/>
    <property type="match status" value="1"/>
</dbReference>
<dbReference type="OrthoDB" id="408631at2759"/>
<dbReference type="AlphaFoldDB" id="A0A165F9S8"/>
<dbReference type="PANTHER" id="PTHR48081:SF26">
    <property type="entry name" value="ALPHA_BETA HYDROLASE FOLD-3 DOMAIN-CONTAINING PROTEIN"/>
    <property type="match status" value="1"/>
</dbReference>
<dbReference type="STRING" id="1314785.A0A165F9S8"/>
<protein>
    <recommendedName>
        <fullName evidence="4">Alpha/beta hydrolase fold-3 domain-containing protein</fullName>
    </recommendedName>
</protein>
<gene>
    <name evidence="5" type="ORF">LAESUDRAFT_648554</name>
</gene>
<dbReference type="InterPro" id="IPR002168">
    <property type="entry name" value="Lipase_GDXG_HIS_AS"/>
</dbReference>
<dbReference type="PROSITE" id="PS01173">
    <property type="entry name" value="LIPASE_GDXG_HIS"/>
    <property type="match status" value="1"/>
</dbReference>
<proteinExistence type="inferred from homology"/>
<evidence type="ECO:0000313" key="5">
    <source>
        <dbReference type="EMBL" id="KZT08648.1"/>
    </source>
</evidence>